<name>A0AAW1KXH7_SAPOF</name>
<evidence type="ECO:0000256" key="4">
    <source>
        <dbReference type="ARBA" id="ARBA00022842"/>
    </source>
</evidence>
<keyword evidence="4" id="KW-0460">Magnesium</keyword>
<dbReference type="InterPro" id="IPR029063">
    <property type="entry name" value="SAM-dependent_MTases_sf"/>
</dbReference>
<dbReference type="InterPro" id="IPR042086">
    <property type="entry name" value="MeTrfase_capping"/>
</dbReference>
<dbReference type="Proteomes" id="UP001443914">
    <property type="component" value="Unassembled WGS sequence"/>
</dbReference>
<protein>
    <submittedName>
        <fullName evidence="5">Uncharacterized protein</fullName>
    </submittedName>
</protein>
<dbReference type="SUPFAM" id="SSF53335">
    <property type="entry name" value="S-adenosyl-L-methionine-dependent methyltransferases"/>
    <property type="match status" value="1"/>
</dbReference>
<dbReference type="InterPro" id="IPR005299">
    <property type="entry name" value="MeTrfase_7"/>
</dbReference>
<keyword evidence="3" id="KW-0479">Metal-binding</keyword>
<dbReference type="EMBL" id="JBDFQZ010000005">
    <property type="protein sequence ID" value="KAK9725750.1"/>
    <property type="molecule type" value="Genomic_DNA"/>
</dbReference>
<dbReference type="Gene3D" id="3.40.50.150">
    <property type="entry name" value="Vaccinia Virus protein VP39"/>
    <property type="match status" value="1"/>
</dbReference>
<evidence type="ECO:0000313" key="6">
    <source>
        <dbReference type="Proteomes" id="UP001443914"/>
    </source>
</evidence>
<dbReference type="GO" id="GO:0046872">
    <property type="term" value="F:metal ion binding"/>
    <property type="evidence" value="ECO:0007669"/>
    <property type="project" value="UniProtKB-KW"/>
</dbReference>
<dbReference type="Pfam" id="PF03492">
    <property type="entry name" value="Methyltransf_7"/>
    <property type="match status" value="1"/>
</dbReference>
<accession>A0AAW1KXH7</accession>
<dbReference type="GO" id="GO:0008168">
    <property type="term" value="F:methyltransferase activity"/>
    <property type="evidence" value="ECO:0007669"/>
    <property type="project" value="UniProtKB-KW"/>
</dbReference>
<dbReference type="PANTHER" id="PTHR31009">
    <property type="entry name" value="S-ADENOSYL-L-METHIONINE:CARBOXYL METHYLTRANSFERASE FAMILY PROTEIN"/>
    <property type="match status" value="1"/>
</dbReference>
<comment type="caution">
    <text evidence="5">The sequence shown here is derived from an EMBL/GenBank/DDBJ whole genome shotgun (WGS) entry which is preliminary data.</text>
</comment>
<gene>
    <name evidence="5" type="ORF">RND81_05G166700</name>
</gene>
<dbReference type="AlphaFoldDB" id="A0AAW1KXH7"/>
<keyword evidence="2" id="KW-0808">Transferase</keyword>
<organism evidence="5 6">
    <name type="scientific">Saponaria officinalis</name>
    <name type="common">Common soapwort</name>
    <name type="synonym">Lychnis saponaria</name>
    <dbReference type="NCBI Taxonomy" id="3572"/>
    <lineage>
        <taxon>Eukaryota</taxon>
        <taxon>Viridiplantae</taxon>
        <taxon>Streptophyta</taxon>
        <taxon>Embryophyta</taxon>
        <taxon>Tracheophyta</taxon>
        <taxon>Spermatophyta</taxon>
        <taxon>Magnoliopsida</taxon>
        <taxon>eudicotyledons</taxon>
        <taxon>Gunneridae</taxon>
        <taxon>Pentapetalae</taxon>
        <taxon>Caryophyllales</taxon>
        <taxon>Caryophyllaceae</taxon>
        <taxon>Caryophylleae</taxon>
        <taxon>Saponaria</taxon>
    </lineage>
</organism>
<reference evidence="5" key="1">
    <citation type="submission" date="2024-03" db="EMBL/GenBank/DDBJ databases">
        <title>WGS assembly of Saponaria officinalis var. Norfolk2.</title>
        <authorList>
            <person name="Jenkins J."/>
            <person name="Shu S."/>
            <person name="Grimwood J."/>
            <person name="Barry K."/>
            <person name="Goodstein D."/>
            <person name="Schmutz J."/>
            <person name="Leebens-Mack J."/>
            <person name="Osbourn A."/>
        </authorList>
    </citation>
    <scope>NUCLEOTIDE SEQUENCE [LARGE SCALE GENOMIC DNA]</scope>
    <source>
        <strain evidence="5">JIC</strain>
    </source>
</reference>
<keyword evidence="6" id="KW-1185">Reference proteome</keyword>
<keyword evidence="1" id="KW-0489">Methyltransferase</keyword>
<evidence type="ECO:0000256" key="3">
    <source>
        <dbReference type="ARBA" id="ARBA00022723"/>
    </source>
</evidence>
<dbReference type="GO" id="GO:0032259">
    <property type="term" value="P:methylation"/>
    <property type="evidence" value="ECO:0007669"/>
    <property type="project" value="UniProtKB-KW"/>
</dbReference>
<sequence length="377" mass="42783">MKMESTHMTHGTGEDSYARNSLIQADSISKAFPVVKDALEGVYSKMTPKCVMVAELGCAAGPNTLMLLPEIIDITYKTYMINKKSKYTPEIHMFLNDLPTNDFNTISASLPIVHEELNKSREGDLGPYFISATPGSYYKRLFPTEFLHFVHSANSAHWLSQVPKRLIKENGEYINKGNIYIAETSPPEVIEAYREQYKEDFTAFLKCRGQEIVSGGRMVLNIMATTESHKPHHYFMTNVLNTALKDMASQGLIEQEKLDSFEIPFYPPTKEEAKTYIEIEGSFYVHEIKNFTVDWDVPTKDFHNNGQKSNGYAEMDVYVRAKYAIGPIKSGSQCMITSHFGDHIIEDLYSRVTNLIAKQLSCGKLETFHHVISLIKK</sequence>
<evidence type="ECO:0000313" key="5">
    <source>
        <dbReference type="EMBL" id="KAK9725750.1"/>
    </source>
</evidence>
<dbReference type="Gene3D" id="1.10.1200.270">
    <property type="entry name" value="Methyltransferase, alpha-helical capping domain"/>
    <property type="match status" value="1"/>
</dbReference>
<evidence type="ECO:0000256" key="2">
    <source>
        <dbReference type="ARBA" id="ARBA00022679"/>
    </source>
</evidence>
<evidence type="ECO:0000256" key="1">
    <source>
        <dbReference type="ARBA" id="ARBA00022603"/>
    </source>
</evidence>
<proteinExistence type="predicted"/>